<dbReference type="EMBL" id="NWUJ01000003">
    <property type="protein sequence ID" value="PFH36242.1"/>
    <property type="molecule type" value="Genomic_DNA"/>
</dbReference>
<feature type="compositionally biased region" description="Basic and acidic residues" evidence="1">
    <location>
        <begin position="11"/>
        <end position="21"/>
    </location>
</feature>
<evidence type="ECO:0000256" key="1">
    <source>
        <dbReference type="SAM" id="MobiDB-lite"/>
    </source>
</evidence>
<comment type="caution">
    <text evidence="2">The sequence shown here is derived from an EMBL/GenBank/DDBJ whole genome shotgun (WGS) entry which is preliminary data.</text>
</comment>
<sequence>MGAAASSPGGDARKRAAEDSRASAAHPLDLFSSSGAVVDVPASSSGVQHVLILGKDFVNHYAVNSPVSQSPPFLPLQAPPQSEARGRGESSAAVIASSPPAPDSAAAAREGDSLLGAGAEGRSTEVALPPALHAVQQKNALLADMRDHLKTALAEQIAALKLGMANCPLTAAAVASASATTTAALRDPGAGAAGADMQPLKPSCAHPQLQVLRCYQRLRAARERDSDALACRNAIADLRACSDERTQLGDHAWA</sequence>
<reference evidence="2 3" key="1">
    <citation type="submission" date="2017-09" db="EMBL/GenBank/DDBJ databases">
        <title>Genome sequencing of Besnoitia besnoiti strain Bb-Ger1.</title>
        <authorList>
            <person name="Schares G."/>
            <person name="Venepally P."/>
            <person name="Lorenzi H.A."/>
        </authorList>
    </citation>
    <scope>NUCLEOTIDE SEQUENCE [LARGE SCALE GENOMIC DNA]</scope>
    <source>
        <strain evidence="2 3">Bb-Ger1</strain>
    </source>
</reference>
<dbReference type="RefSeq" id="XP_029220251.1">
    <property type="nucleotide sequence ID" value="XM_029362885.1"/>
</dbReference>
<organism evidence="2 3">
    <name type="scientific">Besnoitia besnoiti</name>
    <name type="common">Apicomplexan protozoan</name>
    <dbReference type="NCBI Taxonomy" id="94643"/>
    <lineage>
        <taxon>Eukaryota</taxon>
        <taxon>Sar</taxon>
        <taxon>Alveolata</taxon>
        <taxon>Apicomplexa</taxon>
        <taxon>Conoidasida</taxon>
        <taxon>Coccidia</taxon>
        <taxon>Eucoccidiorida</taxon>
        <taxon>Eimeriorina</taxon>
        <taxon>Sarcocystidae</taxon>
        <taxon>Besnoitia</taxon>
    </lineage>
</organism>
<dbReference type="KEGG" id="bbes:BESB_044340"/>
<feature type="region of interest" description="Disordered" evidence="1">
    <location>
        <begin position="68"/>
        <end position="109"/>
    </location>
</feature>
<evidence type="ECO:0000313" key="3">
    <source>
        <dbReference type="Proteomes" id="UP000224006"/>
    </source>
</evidence>
<gene>
    <name evidence="2" type="ORF">BESB_044340</name>
</gene>
<feature type="region of interest" description="Disordered" evidence="1">
    <location>
        <begin position="1"/>
        <end position="28"/>
    </location>
</feature>
<dbReference type="Proteomes" id="UP000224006">
    <property type="component" value="Chromosome III"/>
</dbReference>
<keyword evidence="3" id="KW-1185">Reference proteome</keyword>
<dbReference type="OrthoDB" id="332251at2759"/>
<evidence type="ECO:0000313" key="2">
    <source>
        <dbReference type="EMBL" id="PFH36242.1"/>
    </source>
</evidence>
<proteinExistence type="predicted"/>
<dbReference type="GeneID" id="40309364"/>
<name>A0A2A9MLC1_BESBE</name>
<feature type="compositionally biased region" description="Low complexity" evidence="1">
    <location>
        <begin position="90"/>
        <end position="108"/>
    </location>
</feature>
<dbReference type="AlphaFoldDB" id="A0A2A9MLC1"/>
<accession>A0A2A9MLC1</accession>
<dbReference type="VEuPathDB" id="ToxoDB:BESB_044340"/>
<protein>
    <submittedName>
        <fullName evidence="2">Uncharacterized protein</fullName>
    </submittedName>
</protein>